<keyword evidence="2" id="KW-1185">Reference proteome</keyword>
<protein>
    <submittedName>
        <fullName evidence="1">Uncharacterized protein</fullName>
    </submittedName>
</protein>
<comment type="caution">
    <text evidence="1">The sequence shown here is derived from an EMBL/GenBank/DDBJ whole genome shotgun (WGS) entry which is preliminary data.</text>
</comment>
<reference evidence="1 2" key="1">
    <citation type="journal article" date="2019" name="Commun. Biol.">
        <title>The bagworm genome reveals a unique fibroin gene that provides high tensile strength.</title>
        <authorList>
            <person name="Kono N."/>
            <person name="Nakamura H."/>
            <person name="Ohtoshi R."/>
            <person name="Tomita M."/>
            <person name="Numata K."/>
            <person name="Arakawa K."/>
        </authorList>
    </citation>
    <scope>NUCLEOTIDE SEQUENCE [LARGE SCALE GENOMIC DNA]</scope>
</reference>
<evidence type="ECO:0000313" key="1">
    <source>
        <dbReference type="EMBL" id="GBP52975.1"/>
    </source>
</evidence>
<gene>
    <name evidence="1" type="ORF">EVAR_97568_1</name>
</gene>
<organism evidence="1 2">
    <name type="scientific">Eumeta variegata</name>
    <name type="common">Bagworm moth</name>
    <name type="synonym">Eumeta japonica</name>
    <dbReference type="NCBI Taxonomy" id="151549"/>
    <lineage>
        <taxon>Eukaryota</taxon>
        <taxon>Metazoa</taxon>
        <taxon>Ecdysozoa</taxon>
        <taxon>Arthropoda</taxon>
        <taxon>Hexapoda</taxon>
        <taxon>Insecta</taxon>
        <taxon>Pterygota</taxon>
        <taxon>Neoptera</taxon>
        <taxon>Endopterygota</taxon>
        <taxon>Lepidoptera</taxon>
        <taxon>Glossata</taxon>
        <taxon>Ditrysia</taxon>
        <taxon>Tineoidea</taxon>
        <taxon>Psychidae</taxon>
        <taxon>Oiketicinae</taxon>
        <taxon>Eumeta</taxon>
    </lineage>
</organism>
<sequence>MVHRKSLEALNRRLQDLHDNTNVMGEECTYPLDENTGQITLTHELYNVVETPEQLINEVYPSIAENYTNAEWLREQIIDMKNDLVNGIKNIINIIQEMIPGEQKI</sequence>
<accession>A0A4C1WS70</accession>
<dbReference type="Proteomes" id="UP000299102">
    <property type="component" value="Unassembled WGS sequence"/>
</dbReference>
<dbReference type="AlphaFoldDB" id="A0A4C1WS70"/>
<dbReference type="EMBL" id="BGZK01000613">
    <property type="protein sequence ID" value="GBP52975.1"/>
    <property type="molecule type" value="Genomic_DNA"/>
</dbReference>
<proteinExistence type="predicted"/>
<name>A0A4C1WS70_EUMVA</name>
<evidence type="ECO:0000313" key="2">
    <source>
        <dbReference type="Proteomes" id="UP000299102"/>
    </source>
</evidence>
<dbReference type="OrthoDB" id="272985at2759"/>